<evidence type="ECO:0000256" key="1">
    <source>
        <dbReference type="ARBA" id="ARBA00004651"/>
    </source>
</evidence>
<evidence type="ECO:0000313" key="11">
    <source>
        <dbReference type="Proteomes" id="UP000199300"/>
    </source>
</evidence>
<comment type="subcellular location">
    <subcellularLocation>
        <location evidence="1">Cell membrane</location>
        <topology evidence="1">Multi-pass membrane protein</topology>
    </subcellularLocation>
</comment>
<dbReference type="OrthoDB" id="266913at2"/>
<dbReference type="GO" id="GO:0005886">
    <property type="term" value="C:plasma membrane"/>
    <property type="evidence" value="ECO:0007669"/>
    <property type="project" value="UniProtKB-SubCell"/>
</dbReference>
<dbReference type="STRING" id="872970.SAMN04488134_102161"/>
<name>A0A1H8K3R9_9BACI</name>
<evidence type="ECO:0000256" key="8">
    <source>
        <dbReference type="SAM" id="Phobius"/>
    </source>
</evidence>
<feature type="transmembrane region" description="Helical" evidence="8">
    <location>
        <begin position="12"/>
        <end position="34"/>
    </location>
</feature>
<dbReference type="PROSITE" id="PS51012">
    <property type="entry name" value="ABC_TM2"/>
    <property type="match status" value="1"/>
</dbReference>
<evidence type="ECO:0000259" key="9">
    <source>
        <dbReference type="PROSITE" id="PS51012"/>
    </source>
</evidence>
<evidence type="ECO:0000256" key="2">
    <source>
        <dbReference type="ARBA" id="ARBA00007783"/>
    </source>
</evidence>
<comment type="similarity">
    <text evidence="2">Belongs to the ABC-2 integral membrane protein family.</text>
</comment>
<dbReference type="AlphaFoldDB" id="A0A1H8K3R9"/>
<organism evidence="10 11">
    <name type="scientific">Amphibacillus marinus</name>
    <dbReference type="NCBI Taxonomy" id="872970"/>
    <lineage>
        <taxon>Bacteria</taxon>
        <taxon>Bacillati</taxon>
        <taxon>Bacillota</taxon>
        <taxon>Bacilli</taxon>
        <taxon>Bacillales</taxon>
        <taxon>Bacillaceae</taxon>
        <taxon>Amphibacillus</taxon>
    </lineage>
</organism>
<evidence type="ECO:0000256" key="5">
    <source>
        <dbReference type="ARBA" id="ARBA00022692"/>
    </source>
</evidence>
<keyword evidence="11" id="KW-1185">Reference proteome</keyword>
<evidence type="ECO:0000256" key="3">
    <source>
        <dbReference type="ARBA" id="ARBA00022448"/>
    </source>
</evidence>
<feature type="transmembrane region" description="Helical" evidence="8">
    <location>
        <begin position="276"/>
        <end position="295"/>
    </location>
</feature>
<dbReference type="PANTHER" id="PTHR30294:SF38">
    <property type="entry name" value="TRANSPORT PERMEASE PROTEIN"/>
    <property type="match status" value="1"/>
</dbReference>
<feature type="transmembrane region" description="Helical" evidence="8">
    <location>
        <begin position="332"/>
        <end position="354"/>
    </location>
</feature>
<dbReference type="Pfam" id="PF12698">
    <property type="entry name" value="ABC2_membrane_3"/>
    <property type="match status" value="1"/>
</dbReference>
<sequence>MLTVFNLQWLRLIREPVLVFTFFGLTIGFVFFLAGSQGSSTITIQTFSDTLSEQEVAVWLERLNESDTYTFNYNEREEVENELRMSQISFALNLEADNYSFLVGQDSHFIAAANQHIMQTFQSYLRINEVNAQLTDETVSIEHYVQSDVKTLSTNVSEHDEMGLHVVAGMTLYFVIYTILFNLSNIVLEKKTGTWDRLIISPLKKTQIYIGQLAHHFMLGMLQIIISFVLFHFMLGYNFGTQLLTIVAVVMAYVFSIVALGMLVMGLVRSSQQLQAAIPIVATAMAMLGGAFWPLEIVTNNILLFLARLVPIRYGLEALIRTIVYNDSLLDVIQPVSILLLMGVIFMGLGINLMEKIK</sequence>
<proteinExistence type="inferred from homology"/>
<dbReference type="PANTHER" id="PTHR30294">
    <property type="entry name" value="MEMBRANE COMPONENT OF ABC TRANSPORTER YHHJ-RELATED"/>
    <property type="match status" value="1"/>
</dbReference>
<evidence type="ECO:0000313" key="10">
    <source>
        <dbReference type="EMBL" id="SEN87465.1"/>
    </source>
</evidence>
<dbReference type="InterPro" id="IPR051449">
    <property type="entry name" value="ABC-2_transporter_component"/>
</dbReference>
<protein>
    <submittedName>
        <fullName evidence="10">ABC-2 type transport system permease protein</fullName>
    </submittedName>
</protein>
<dbReference type="InterPro" id="IPR047817">
    <property type="entry name" value="ABC2_TM_bact-type"/>
</dbReference>
<feature type="transmembrane region" description="Helical" evidence="8">
    <location>
        <begin position="243"/>
        <end position="264"/>
    </location>
</feature>
<dbReference type="InterPro" id="IPR013525">
    <property type="entry name" value="ABC2_TM"/>
</dbReference>
<accession>A0A1H8K3R9</accession>
<feature type="transmembrane region" description="Helical" evidence="8">
    <location>
        <begin position="209"/>
        <end position="231"/>
    </location>
</feature>
<feature type="domain" description="ABC transmembrane type-2" evidence="9">
    <location>
        <begin position="128"/>
        <end position="357"/>
    </location>
</feature>
<reference evidence="10 11" key="1">
    <citation type="submission" date="2016-10" db="EMBL/GenBank/DDBJ databases">
        <authorList>
            <person name="de Groot N.N."/>
        </authorList>
    </citation>
    <scope>NUCLEOTIDE SEQUENCE [LARGE SCALE GENOMIC DNA]</scope>
    <source>
        <strain evidence="10 11">CGMCC 1.10434</strain>
    </source>
</reference>
<keyword evidence="4" id="KW-1003">Cell membrane</keyword>
<evidence type="ECO:0000256" key="6">
    <source>
        <dbReference type="ARBA" id="ARBA00022989"/>
    </source>
</evidence>
<dbReference type="RefSeq" id="WP_091495329.1">
    <property type="nucleotide sequence ID" value="NZ_FODJ01000002.1"/>
</dbReference>
<dbReference type="EMBL" id="FODJ01000002">
    <property type="protein sequence ID" value="SEN87465.1"/>
    <property type="molecule type" value="Genomic_DNA"/>
</dbReference>
<dbReference type="Proteomes" id="UP000199300">
    <property type="component" value="Unassembled WGS sequence"/>
</dbReference>
<dbReference type="GO" id="GO:0140359">
    <property type="term" value="F:ABC-type transporter activity"/>
    <property type="evidence" value="ECO:0007669"/>
    <property type="project" value="InterPro"/>
</dbReference>
<keyword evidence="3" id="KW-0813">Transport</keyword>
<evidence type="ECO:0000256" key="7">
    <source>
        <dbReference type="ARBA" id="ARBA00023136"/>
    </source>
</evidence>
<gene>
    <name evidence="10" type="ORF">SAMN04488134_102161</name>
</gene>
<evidence type="ECO:0000256" key="4">
    <source>
        <dbReference type="ARBA" id="ARBA00022475"/>
    </source>
</evidence>
<keyword evidence="6 8" id="KW-1133">Transmembrane helix</keyword>
<keyword evidence="5 8" id="KW-0812">Transmembrane</keyword>
<feature type="transmembrane region" description="Helical" evidence="8">
    <location>
        <begin position="162"/>
        <end position="188"/>
    </location>
</feature>
<keyword evidence="7 8" id="KW-0472">Membrane</keyword>